<reference evidence="1 2" key="1">
    <citation type="journal article" date="2011" name="Proc. Natl. Acad. Sci. U.S.A.">
        <title>Comparative genomics of xylose-fermenting fungi for enhanced biofuel production.</title>
        <authorList>
            <person name="Wohlbach D.J."/>
            <person name="Kuo A."/>
            <person name="Sato T.K."/>
            <person name="Potts K.M."/>
            <person name="Salamov A.A."/>
            <person name="LaButti K.M."/>
            <person name="Sun H."/>
            <person name="Clum A."/>
            <person name="Pangilinan J.L."/>
            <person name="Lindquist E.A."/>
            <person name="Lucas S."/>
            <person name="Lapidus A."/>
            <person name="Jin M."/>
            <person name="Gunawan C."/>
            <person name="Balan V."/>
            <person name="Dale B.E."/>
            <person name="Jeffries T.W."/>
            <person name="Zinkel R."/>
            <person name="Barry K.W."/>
            <person name="Grigoriev I.V."/>
            <person name="Gasch A.P."/>
        </authorList>
    </citation>
    <scope>NUCLEOTIDE SEQUENCE [LARGE SCALE GENOMIC DNA]</scope>
    <source>
        <strain evidence="2">NRRL Y-27907 / 11-Y1</strain>
    </source>
</reference>
<dbReference type="KEGG" id="spaa:SPAPADRAFT_63445"/>
<dbReference type="HOGENOM" id="CLU_1705352_0_0_1"/>
<dbReference type="InParanoid" id="G3AUR0"/>
<dbReference type="AlphaFoldDB" id="G3AUR0"/>
<sequence>MRQDETSSVHRSSRIILEAMVDASFGVEFGFGSILDDNIVEYTLRYRNVFKVFKSRYVESSMGCSTNKKGHAARVFGFIPIIHNKMRVRKIEYDAEEGTISKDDEFKSLPPVRKLSNGVLKTVCKVGTRDQLRCHENSGKFIDEYKNQFSFNVV</sequence>
<keyword evidence="2" id="KW-1185">Reference proteome</keyword>
<dbReference type="OrthoDB" id="4014264at2759"/>
<dbReference type="Proteomes" id="UP000000709">
    <property type="component" value="Unassembled WGS sequence"/>
</dbReference>
<gene>
    <name evidence="1" type="ORF">SPAPADRAFT_63445</name>
</gene>
<proteinExistence type="predicted"/>
<name>G3AUR0_SPAPN</name>
<dbReference type="GeneID" id="18874755"/>
<dbReference type="RefSeq" id="XP_007377587.1">
    <property type="nucleotide sequence ID" value="XM_007377525.1"/>
</dbReference>
<dbReference type="EMBL" id="GL996505">
    <property type="protein sequence ID" value="EGW30616.1"/>
    <property type="molecule type" value="Genomic_DNA"/>
</dbReference>
<accession>G3AUR0</accession>
<evidence type="ECO:0000313" key="2">
    <source>
        <dbReference type="Proteomes" id="UP000000709"/>
    </source>
</evidence>
<evidence type="ECO:0000313" key="1">
    <source>
        <dbReference type="EMBL" id="EGW30616.1"/>
    </source>
</evidence>
<protein>
    <submittedName>
        <fullName evidence="1">Uncharacterized protein</fullName>
    </submittedName>
</protein>
<organism evidence="2">
    <name type="scientific">Spathaspora passalidarum (strain NRRL Y-27907 / 11-Y1)</name>
    <dbReference type="NCBI Taxonomy" id="619300"/>
    <lineage>
        <taxon>Eukaryota</taxon>
        <taxon>Fungi</taxon>
        <taxon>Dikarya</taxon>
        <taxon>Ascomycota</taxon>
        <taxon>Saccharomycotina</taxon>
        <taxon>Pichiomycetes</taxon>
        <taxon>Debaryomycetaceae</taxon>
        <taxon>Spathaspora</taxon>
    </lineage>
</organism>